<dbReference type="Proteomes" id="UP000785200">
    <property type="component" value="Unassembled WGS sequence"/>
</dbReference>
<protein>
    <submittedName>
        <fullName evidence="4">Hydroxynaphthalene reductase Arp2</fullName>
    </submittedName>
</protein>
<reference evidence="4" key="1">
    <citation type="submission" date="2019-07" db="EMBL/GenBank/DDBJ databases">
        <title>Hyphodiscus hymeniophilus genome sequencing and assembly.</title>
        <authorList>
            <person name="Kramer G."/>
            <person name="Nodwell J."/>
        </authorList>
    </citation>
    <scope>NUCLEOTIDE SEQUENCE</scope>
    <source>
        <strain evidence="4">ATCC 34498</strain>
    </source>
</reference>
<name>A0A9P7AU98_9HELO</name>
<evidence type="ECO:0000256" key="1">
    <source>
        <dbReference type="ARBA" id="ARBA00006484"/>
    </source>
</evidence>
<dbReference type="PANTHER" id="PTHR43639">
    <property type="entry name" value="OXIDOREDUCTASE, SHORT-CHAIN DEHYDROGENASE/REDUCTASE FAMILY (AFU_ORTHOLOGUE AFUA_5G02870)"/>
    <property type="match status" value="1"/>
</dbReference>
<organism evidence="4 5">
    <name type="scientific">Hyphodiscus hymeniophilus</name>
    <dbReference type="NCBI Taxonomy" id="353542"/>
    <lineage>
        <taxon>Eukaryota</taxon>
        <taxon>Fungi</taxon>
        <taxon>Dikarya</taxon>
        <taxon>Ascomycota</taxon>
        <taxon>Pezizomycotina</taxon>
        <taxon>Leotiomycetes</taxon>
        <taxon>Helotiales</taxon>
        <taxon>Hyphodiscaceae</taxon>
        <taxon>Hyphodiscus</taxon>
    </lineage>
</organism>
<sequence>MSLQGKTAIVTGGSRGIGAGIAKELSKRGARVLITYASSSSKADEVVDSIKSSGGEAIAIKADCVSLEAPKLVAEAAAKFDGNGGFDIIVNNAGAGDEMWLKDVTYEHFDKIFHTNVRFPMFLMKESLPFIRREGRVVNLGSVIARQGWKMHTAYGASKACLESFSKTWAVELGHEHGITVNTVNPGPVATDMWDAMPANIIREFDGYIAQTPAEPRVATVDDIVQIVAFLCEEGSRWVTGRDIDY</sequence>
<comment type="caution">
    <text evidence="4">The sequence shown here is derived from an EMBL/GenBank/DDBJ whole genome shotgun (WGS) entry which is preliminary data.</text>
</comment>
<proteinExistence type="inferred from homology"/>
<keyword evidence="3" id="KW-0560">Oxidoreductase</keyword>
<dbReference type="InterPro" id="IPR036291">
    <property type="entry name" value="NAD(P)-bd_dom_sf"/>
</dbReference>
<evidence type="ECO:0000256" key="3">
    <source>
        <dbReference type="ARBA" id="ARBA00023002"/>
    </source>
</evidence>
<dbReference type="SUPFAM" id="SSF51735">
    <property type="entry name" value="NAD(P)-binding Rossmann-fold domains"/>
    <property type="match status" value="1"/>
</dbReference>
<dbReference type="OrthoDB" id="47007at2759"/>
<evidence type="ECO:0000313" key="4">
    <source>
        <dbReference type="EMBL" id="KAG0646335.1"/>
    </source>
</evidence>
<dbReference type="Pfam" id="PF13561">
    <property type="entry name" value="adh_short_C2"/>
    <property type="match status" value="1"/>
</dbReference>
<dbReference type="InterPro" id="IPR002347">
    <property type="entry name" value="SDR_fam"/>
</dbReference>
<gene>
    <name evidence="4" type="ORF">D0Z07_8253</name>
</gene>
<dbReference type="Gene3D" id="3.40.50.720">
    <property type="entry name" value="NAD(P)-binding Rossmann-like Domain"/>
    <property type="match status" value="1"/>
</dbReference>
<dbReference type="EMBL" id="VNKQ01000016">
    <property type="protein sequence ID" value="KAG0646335.1"/>
    <property type="molecule type" value="Genomic_DNA"/>
</dbReference>
<comment type="similarity">
    <text evidence="1">Belongs to the short-chain dehydrogenases/reductases (SDR) family.</text>
</comment>
<dbReference type="PANTHER" id="PTHR43639:SF1">
    <property type="entry name" value="SHORT-CHAIN DEHYDROGENASE_REDUCTASE FAMILY PROTEIN"/>
    <property type="match status" value="1"/>
</dbReference>
<dbReference type="GO" id="GO:0016491">
    <property type="term" value="F:oxidoreductase activity"/>
    <property type="evidence" value="ECO:0007669"/>
    <property type="project" value="UniProtKB-KW"/>
</dbReference>
<accession>A0A9P7AU98</accession>
<evidence type="ECO:0000256" key="2">
    <source>
        <dbReference type="ARBA" id="ARBA00022857"/>
    </source>
</evidence>
<dbReference type="FunFam" id="3.40.50.720:FF:000084">
    <property type="entry name" value="Short-chain dehydrogenase reductase"/>
    <property type="match status" value="1"/>
</dbReference>
<dbReference type="PRINTS" id="PR00081">
    <property type="entry name" value="GDHRDH"/>
</dbReference>
<keyword evidence="5" id="KW-1185">Reference proteome</keyword>
<keyword evidence="2" id="KW-0521">NADP</keyword>
<dbReference type="PRINTS" id="PR00080">
    <property type="entry name" value="SDRFAMILY"/>
</dbReference>
<dbReference type="GO" id="GO:0009688">
    <property type="term" value="P:abscisic acid biosynthetic process"/>
    <property type="evidence" value="ECO:0007669"/>
    <property type="project" value="UniProtKB-ARBA"/>
</dbReference>
<evidence type="ECO:0000313" key="5">
    <source>
        <dbReference type="Proteomes" id="UP000785200"/>
    </source>
</evidence>
<dbReference type="AlphaFoldDB" id="A0A9P7AU98"/>